<name>A0A0A9EZJ7_ARUDO</name>
<reference evidence="1" key="2">
    <citation type="journal article" date="2015" name="Data Brief">
        <title>Shoot transcriptome of the giant reed, Arundo donax.</title>
        <authorList>
            <person name="Barrero R.A."/>
            <person name="Guerrero F.D."/>
            <person name="Moolhuijzen P."/>
            <person name="Goolsby J.A."/>
            <person name="Tidwell J."/>
            <person name="Bellgard S.E."/>
            <person name="Bellgard M.I."/>
        </authorList>
    </citation>
    <scope>NUCLEOTIDE SEQUENCE</scope>
    <source>
        <tissue evidence="1">Shoot tissue taken approximately 20 cm above the soil surface</tissue>
    </source>
</reference>
<organism evidence="1">
    <name type="scientific">Arundo donax</name>
    <name type="common">Giant reed</name>
    <name type="synonym">Donax arundinaceus</name>
    <dbReference type="NCBI Taxonomy" id="35708"/>
    <lineage>
        <taxon>Eukaryota</taxon>
        <taxon>Viridiplantae</taxon>
        <taxon>Streptophyta</taxon>
        <taxon>Embryophyta</taxon>
        <taxon>Tracheophyta</taxon>
        <taxon>Spermatophyta</taxon>
        <taxon>Magnoliopsida</taxon>
        <taxon>Liliopsida</taxon>
        <taxon>Poales</taxon>
        <taxon>Poaceae</taxon>
        <taxon>PACMAD clade</taxon>
        <taxon>Arundinoideae</taxon>
        <taxon>Arundineae</taxon>
        <taxon>Arundo</taxon>
    </lineage>
</organism>
<proteinExistence type="predicted"/>
<dbReference type="AlphaFoldDB" id="A0A0A9EZJ7"/>
<sequence length="39" mass="4584">MFMILLLVEIDFGCNIFKHLLIFVNNYVGVYLSRCCQGR</sequence>
<evidence type="ECO:0000313" key="1">
    <source>
        <dbReference type="EMBL" id="JAE06165.1"/>
    </source>
</evidence>
<protein>
    <submittedName>
        <fullName evidence="1">Uncharacterized protein</fullName>
    </submittedName>
</protein>
<reference evidence="1" key="1">
    <citation type="submission" date="2014-09" db="EMBL/GenBank/DDBJ databases">
        <authorList>
            <person name="Magalhaes I.L.F."/>
            <person name="Oliveira U."/>
            <person name="Santos F.R."/>
            <person name="Vidigal T.H.D.A."/>
            <person name="Brescovit A.D."/>
            <person name="Santos A.J."/>
        </authorList>
    </citation>
    <scope>NUCLEOTIDE SEQUENCE</scope>
    <source>
        <tissue evidence="1">Shoot tissue taken approximately 20 cm above the soil surface</tissue>
    </source>
</reference>
<accession>A0A0A9EZJ7</accession>
<dbReference type="EMBL" id="GBRH01191731">
    <property type="protein sequence ID" value="JAE06165.1"/>
    <property type="molecule type" value="Transcribed_RNA"/>
</dbReference>